<protein>
    <submittedName>
        <fullName evidence="1">Uncharacterized protein</fullName>
    </submittedName>
</protein>
<evidence type="ECO:0000313" key="2">
    <source>
        <dbReference type="Proteomes" id="UP000053424"/>
    </source>
</evidence>
<dbReference type="Proteomes" id="UP000053424">
    <property type="component" value="Unassembled WGS sequence"/>
</dbReference>
<dbReference type="EMBL" id="KN831778">
    <property type="protein sequence ID" value="KIM42362.1"/>
    <property type="molecule type" value="Genomic_DNA"/>
</dbReference>
<sequence length="641" mass="73631">MASSSPTPNLFLTNAPASEGEKSLIRQRIQEARNERRVTEIHLNLLSTSAKLTDEDEVRNCLQSLDDFIHDHEALLSSIRDLPPELLEKIFLQTTWVRNFETDLGVEILEPLPKFIFGPVSQVCRYWRTIALVTPGMWTSIPALCKWRSNDPEPEPVIHLIRTFLERSGNSPIHITVYITQIFDELNDSDELKTPCLDLLVSQCSRWKTAILHVDRRVIRRLQVGTLYTPVLESLNFRCRMSSLAVDNNPSQIYPLAPRLTHAIVDSWASLVYLRLPWDNIRTFTGLPNQLKHLRPAGPTLEVCCFRGPLSRMRYPTEPIHFAKLRFLSIINNNYLSREFGNSNVTTFRWIHAPTLTFLEIKGHPVWPGASLIVRDLLSNTLSSSSLLQSFTFHVRGLLEDEFKELLSAMPLLIFLDICDTPSHYFSAVGRRKPDYPQKALAPRLKLITIRDFSDRDPKPLIALCNSWQLKNEDGRRDYLCIDLVYSSSKLCLRAQDRIEGWDRGPWTKQRVPGSELSKIFGWSAFIANNFLARDEQERNYGFPRNRKRIVRPASQLNKVFTLIEEHEFSDPKMLEVSRLRPMMEDVVKLPPDVLPDEGYGFQLRAAALCHEWAGTSIFSRFVLSADLRKITLSSVLAEDL</sequence>
<organism evidence="1 2">
    <name type="scientific">Hebeloma cylindrosporum</name>
    <dbReference type="NCBI Taxonomy" id="76867"/>
    <lineage>
        <taxon>Eukaryota</taxon>
        <taxon>Fungi</taxon>
        <taxon>Dikarya</taxon>
        <taxon>Basidiomycota</taxon>
        <taxon>Agaricomycotina</taxon>
        <taxon>Agaricomycetes</taxon>
        <taxon>Agaricomycetidae</taxon>
        <taxon>Agaricales</taxon>
        <taxon>Agaricineae</taxon>
        <taxon>Hymenogastraceae</taxon>
        <taxon>Hebeloma</taxon>
    </lineage>
</organism>
<dbReference type="AlphaFoldDB" id="A0A0C2YMW1"/>
<evidence type="ECO:0000313" key="1">
    <source>
        <dbReference type="EMBL" id="KIM42362.1"/>
    </source>
</evidence>
<reference evidence="1 2" key="1">
    <citation type="submission" date="2014-04" db="EMBL/GenBank/DDBJ databases">
        <authorList>
            <consortium name="DOE Joint Genome Institute"/>
            <person name="Kuo A."/>
            <person name="Gay G."/>
            <person name="Dore J."/>
            <person name="Kohler A."/>
            <person name="Nagy L.G."/>
            <person name="Floudas D."/>
            <person name="Copeland A."/>
            <person name="Barry K.W."/>
            <person name="Cichocki N."/>
            <person name="Veneault-Fourrey C."/>
            <person name="LaButti K."/>
            <person name="Lindquist E.A."/>
            <person name="Lipzen A."/>
            <person name="Lundell T."/>
            <person name="Morin E."/>
            <person name="Murat C."/>
            <person name="Sun H."/>
            <person name="Tunlid A."/>
            <person name="Henrissat B."/>
            <person name="Grigoriev I.V."/>
            <person name="Hibbett D.S."/>
            <person name="Martin F."/>
            <person name="Nordberg H.P."/>
            <person name="Cantor M.N."/>
            <person name="Hua S.X."/>
        </authorList>
    </citation>
    <scope>NUCLEOTIDE SEQUENCE [LARGE SCALE GENOMIC DNA]</scope>
    <source>
        <strain evidence="2">h7</strain>
    </source>
</reference>
<proteinExistence type="predicted"/>
<gene>
    <name evidence="1" type="ORF">M413DRAFT_10518</name>
</gene>
<accession>A0A0C2YMW1</accession>
<name>A0A0C2YMW1_HEBCY</name>
<keyword evidence="2" id="KW-1185">Reference proteome</keyword>
<dbReference type="OrthoDB" id="3365698at2759"/>
<dbReference type="Gene3D" id="1.20.1280.50">
    <property type="match status" value="1"/>
</dbReference>
<dbReference type="HOGENOM" id="CLU_427021_0_0_1"/>
<reference evidence="2" key="2">
    <citation type="submission" date="2015-01" db="EMBL/GenBank/DDBJ databases">
        <title>Evolutionary Origins and Diversification of the Mycorrhizal Mutualists.</title>
        <authorList>
            <consortium name="DOE Joint Genome Institute"/>
            <consortium name="Mycorrhizal Genomics Consortium"/>
            <person name="Kohler A."/>
            <person name="Kuo A."/>
            <person name="Nagy L.G."/>
            <person name="Floudas D."/>
            <person name="Copeland A."/>
            <person name="Barry K.W."/>
            <person name="Cichocki N."/>
            <person name="Veneault-Fourrey C."/>
            <person name="LaButti K."/>
            <person name="Lindquist E.A."/>
            <person name="Lipzen A."/>
            <person name="Lundell T."/>
            <person name="Morin E."/>
            <person name="Murat C."/>
            <person name="Riley R."/>
            <person name="Ohm R."/>
            <person name="Sun H."/>
            <person name="Tunlid A."/>
            <person name="Henrissat B."/>
            <person name="Grigoriev I.V."/>
            <person name="Hibbett D.S."/>
            <person name="Martin F."/>
        </authorList>
    </citation>
    <scope>NUCLEOTIDE SEQUENCE [LARGE SCALE GENOMIC DNA]</scope>
    <source>
        <strain evidence="2">h7</strain>
    </source>
</reference>